<feature type="domain" description="Nudix hydrolase" evidence="5">
    <location>
        <begin position="243"/>
        <end position="370"/>
    </location>
</feature>
<sequence length="370" mass="40683">MSASREERAASDSGGSTGAPSGGMVLGLTNMVCRSSSRSLRVRSTPTANTTMNMSSMRVKRPDICHHSWDSLTQPMVRGRPTSGRVACRRRGGDKVRIDSRSFAELTVDEFFGIARLRNEVFYVEQRVDVPDFDDLDRCGATRHWWIPDEEGVAAYARSVRLPRPERGATASFGRVAVRVDRRGEGLAAALVAAILDEVATEPVVIHSQSSVMGLYERFGFVPVGGEFIEGGIPHRTMIRPAPEIRVSAVLITDDDGRVLMVRKRGTSRFLNPGGKPEPGEEPAQCAARELAEETGIHIPAGDLIPLGQVREAAANEPGHVVVADIFRAPHPISVLPRPRAEIEEVRFVDPHRVEPDWSPLFTHRIRHLL</sequence>
<evidence type="ECO:0000256" key="2">
    <source>
        <dbReference type="ARBA" id="ARBA00022801"/>
    </source>
</evidence>
<dbReference type="CDD" id="cd04690">
    <property type="entry name" value="NUDIX_Hydrolase"/>
    <property type="match status" value="1"/>
</dbReference>
<evidence type="ECO:0000313" key="7">
    <source>
        <dbReference type="Proteomes" id="UP000280935"/>
    </source>
</evidence>
<dbReference type="InterPro" id="IPR000086">
    <property type="entry name" value="NUDIX_hydrolase_dom"/>
</dbReference>
<dbReference type="Gene3D" id="3.90.79.10">
    <property type="entry name" value="Nucleoside Triphosphate Pyrophosphohydrolase"/>
    <property type="match status" value="1"/>
</dbReference>
<proteinExistence type="predicted"/>
<dbReference type="Pfam" id="PF13673">
    <property type="entry name" value="Acetyltransf_10"/>
    <property type="match status" value="1"/>
</dbReference>
<feature type="region of interest" description="Disordered" evidence="3">
    <location>
        <begin position="1"/>
        <end position="26"/>
    </location>
</feature>
<dbReference type="PROSITE" id="PS00893">
    <property type="entry name" value="NUDIX_BOX"/>
    <property type="match status" value="1"/>
</dbReference>
<evidence type="ECO:0000259" key="4">
    <source>
        <dbReference type="PROSITE" id="PS51186"/>
    </source>
</evidence>
<protein>
    <submittedName>
        <fullName evidence="6">GNAT family N-acetyltransferase</fullName>
    </submittedName>
</protein>
<keyword evidence="2" id="KW-0378">Hydrolase</keyword>
<dbReference type="OrthoDB" id="9801098at2"/>
<dbReference type="InterPro" id="IPR016181">
    <property type="entry name" value="Acyl_CoA_acyltransferase"/>
</dbReference>
<comment type="cofactor">
    <cofactor evidence="1">
        <name>Mg(2+)</name>
        <dbReference type="ChEBI" id="CHEBI:18420"/>
    </cofactor>
</comment>
<dbReference type="InterPro" id="IPR020084">
    <property type="entry name" value="NUDIX_hydrolase_CS"/>
</dbReference>
<dbReference type="GO" id="GO:0016787">
    <property type="term" value="F:hydrolase activity"/>
    <property type="evidence" value="ECO:0007669"/>
    <property type="project" value="UniProtKB-KW"/>
</dbReference>
<keyword evidence="6" id="KW-0808">Transferase</keyword>
<comment type="caution">
    <text evidence="6">The sequence shown here is derived from an EMBL/GenBank/DDBJ whole genome shotgun (WGS) entry which is preliminary data.</text>
</comment>
<reference evidence="6 7" key="1">
    <citation type="submission" date="2018-11" db="EMBL/GenBank/DDBJ databases">
        <title>Genomes From Bacteria Associated with the Canine Oral Cavity: a Test Case for Automated Genome-Based Taxonomic Assignment.</title>
        <authorList>
            <person name="Coil D.A."/>
            <person name="Jospin G."/>
            <person name="Darling A.E."/>
            <person name="Wallis C."/>
            <person name="Davis I.J."/>
            <person name="Harris S."/>
            <person name="Eisen J.A."/>
            <person name="Holcombe L.J."/>
            <person name="O'Flynn C."/>
        </authorList>
    </citation>
    <scope>NUCLEOTIDE SEQUENCE [LARGE SCALE GENOMIC DNA]</scope>
    <source>
        <strain evidence="6 7">OH2822_COT-296</strain>
    </source>
</reference>
<evidence type="ECO:0000256" key="1">
    <source>
        <dbReference type="ARBA" id="ARBA00001946"/>
    </source>
</evidence>
<dbReference type="SUPFAM" id="SSF55729">
    <property type="entry name" value="Acyl-CoA N-acyltransferases (Nat)"/>
    <property type="match status" value="1"/>
</dbReference>
<name>A0A3P1WZX1_9ACTN</name>
<feature type="compositionally biased region" description="Basic and acidic residues" evidence="3">
    <location>
        <begin position="1"/>
        <end position="10"/>
    </location>
</feature>
<gene>
    <name evidence="6" type="ORF">EII35_00710</name>
</gene>
<evidence type="ECO:0000256" key="3">
    <source>
        <dbReference type="SAM" id="MobiDB-lite"/>
    </source>
</evidence>
<evidence type="ECO:0000259" key="5">
    <source>
        <dbReference type="PROSITE" id="PS51462"/>
    </source>
</evidence>
<dbReference type="PANTHER" id="PTHR43046">
    <property type="entry name" value="GDP-MANNOSE MANNOSYL HYDROLASE"/>
    <property type="match status" value="1"/>
</dbReference>
<dbReference type="PANTHER" id="PTHR43046:SF2">
    <property type="entry name" value="8-OXO-DGTP DIPHOSPHATASE-RELATED"/>
    <property type="match status" value="1"/>
</dbReference>
<dbReference type="SUPFAM" id="SSF55811">
    <property type="entry name" value="Nudix"/>
    <property type="match status" value="1"/>
</dbReference>
<feature type="compositionally biased region" description="Gly residues" evidence="3">
    <location>
        <begin position="15"/>
        <end position="25"/>
    </location>
</feature>
<dbReference type="InterPro" id="IPR015797">
    <property type="entry name" value="NUDIX_hydrolase-like_dom_sf"/>
</dbReference>
<dbReference type="EMBL" id="RQYT01000001">
    <property type="protein sequence ID" value="RRD51438.1"/>
    <property type="molecule type" value="Genomic_DNA"/>
</dbReference>
<feature type="domain" description="N-acetyltransferase" evidence="4">
    <location>
        <begin position="101"/>
        <end position="243"/>
    </location>
</feature>
<dbReference type="InterPro" id="IPR000182">
    <property type="entry name" value="GNAT_dom"/>
</dbReference>
<dbReference type="Pfam" id="PF00293">
    <property type="entry name" value="NUDIX"/>
    <property type="match status" value="1"/>
</dbReference>
<dbReference type="GO" id="GO:0016747">
    <property type="term" value="F:acyltransferase activity, transferring groups other than amino-acyl groups"/>
    <property type="evidence" value="ECO:0007669"/>
    <property type="project" value="InterPro"/>
</dbReference>
<dbReference type="AlphaFoldDB" id="A0A3P1WZX1"/>
<dbReference type="Gene3D" id="3.40.630.30">
    <property type="match status" value="1"/>
</dbReference>
<accession>A0A3P1WZX1</accession>
<organism evidence="6 7">
    <name type="scientific">Arachnia propionica</name>
    <dbReference type="NCBI Taxonomy" id="1750"/>
    <lineage>
        <taxon>Bacteria</taxon>
        <taxon>Bacillati</taxon>
        <taxon>Actinomycetota</taxon>
        <taxon>Actinomycetes</taxon>
        <taxon>Propionibacteriales</taxon>
        <taxon>Propionibacteriaceae</taxon>
        <taxon>Arachnia</taxon>
    </lineage>
</organism>
<dbReference type="PROSITE" id="PS51462">
    <property type="entry name" value="NUDIX"/>
    <property type="match status" value="1"/>
</dbReference>
<evidence type="ECO:0000313" key="6">
    <source>
        <dbReference type="EMBL" id="RRD51438.1"/>
    </source>
</evidence>
<dbReference type="PROSITE" id="PS51186">
    <property type="entry name" value="GNAT"/>
    <property type="match status" value="1"/>
</dbReference>
<dbReference type="Proteomes" id="UP000280935">
    <property type="component" value="Unassembled WGS sequence"/>
</dbReference>